<dbReference type="EMBL" id="GBRH01247875">
    <property type="protein sequence ID" value="JAD50020.1"/>
    <property type="molecule type" value="Transcribed_RNA"/>
</dbReference>
<organism evidence="1">
    <name type="scientific">Arundo donax</name>
    <name type="common">Giant reed</name>
    <name type="synonym">Donax arundinaceus</name>
    <dbReference type="NCBI Taxonomy" id="35708"/>
    <lineage>
        <taxon>Eukaryota</taxon>
        <taxon>Viridiplantae</taxon>
        <taxon>Streptophyta</taxon>
        <taxon>Embryophyta</taxon>
        <taxon>Tracheophyta</taxon>
        <taxon>Spermatophyta</taxon>
        <taxon>Magnoliopsida</taxon>
        <taxon>Liliopsida</taxon>
        <taxon>Poales</taxon>
        <taxon>Poaceae</taxon>
        <taxon>PACMAD clade</taxon>
        <taxon>Arundinoideae</taxon>
        <taxon>Arundineae</taxon>
        <taxon>Arundo</taxon>
    </lineage>
</organism>
<reference evidence="1" key="2">
    <citation type="journal article" date="2015" name="Data Brief">
        <title>Shoot transcriptome of the giant reed, Arundo donax.</title>
        <authorList>
            <person name="Barrero R.A."/>
            <person name="Guerrero F.D."/>
            <person name="Moolhuijzen P."/>
            <person name="Goolsby J.A."/>
            <person name="Tidwell J."/>
            <person name="Bellgard S.E."/>
            <person name="Bellgard M.I."/>
        </authorList>
    </citation>
    <scope>NUCLEOTIDE SEQUENCE</scope>
    <source>
        <tissue evidence="1">Shoot tissue taken approximately 20 cm above the soil surface</tissue>
    </source>
</reference>
<sequence length="36" mass="4275">MISSCYWSIIRAINQMRPFKKVTSIVCFEYPLLQHA</sequence>
<evidence type="ECO:0000313" key="1">
    <source>
        <dbReference type="EMBL" id="JAD50020.1"/>
    </source>
</evidence>
<accession>A0A0A9AM58</accession>
<dbReference type="AlphaFoldDB" id="A0A0A9AM58"/>
<reference evidence="1" key="1">
    <citation type="submission" date="2014-09" db="EMBL/GenBank/DDBJ databases">
        <authorList>
            <person name="Magalhaes I.L.F."/>
            <person name="Oliveira U."/>
            <person name="Santos F.R."/>
            <person name="Vidigal T.H.D.A."/>
            <person name="Brescovit A.D."/>
            <person name="Santos A.J."/>
        </authorList>
    </citation>
    <scope>NUCLEOTIDE SEQUENCE</scope>
    <source>
        <tissue evidence="1">Shoot tissue taken approximately 20 cm above the soil surface</tissue>
    </source>
</reference>
<proteinExistence type="predicted"/>
<protein>
    <submittedName>
        <fullName evidence="1">Uncharacterized protein</fullName>
    </submittedName>
</protein>
<name>A0A0A9AM58_ARUDO</name>